<keyword evidence="2" id="KW-1185">Reference proteome</keyword>
<evidence type="ECO:0000313" key="1">
    <source>
        <dbReference type="EMBL" id="PIN97509.1"/>
    </source>
</evidence>
<dbReference type="EMBL" id="KV923277">
    <property type="protein sequence ID" value="PIN97509.1"/>
    <property type="molecule type" value="Genomic_DNA"/>
</dbReference>
<evidence type="ECO:0000313" key="2">
    <source>
        <dbReference type="Proteomes" id="UP000228934"/>
    </source>
</evidence>
<organism evidence="1 2">
    <name type="scientific">Aquarana catesbeiana</name>
    <name type="common">American bullfrog</name>
    <name type="synonym">Rana catesbeiana</name>
    <dbReference type="NCBI Taxonomy" id="8400"/>
    <lineage>
        <taxon>Eukaryota</taxon>
        <taxon>Metazoa</taxon>
        <taxon>Chordata</taxon>
        <taxon>Craniata</taxon>
        <taxon>Vertebrata</taxon>
        <taxon>Euteleostomi</taxon>
        <taxon>Amphibia</taxon>
        <taxon>Batrachia</taxon>
        <taxon>Anura</taxon>
        <taxon>Neobatrachia</taxon>
        <taxon>Ranoidea</taxon>
        <taxon>Ranidae</taxon>
        <taxon>Aquarana</taxon>
    </lineage>
</organism>
<name>A0A2G9P2K2_AQUCT</name>
<dbReference type="Proteomes" id="UP000228934">
    <property type="component" value="Unassembled WGS sequence"/>
</dbReference>
<accession>A0A2G9P2K2</accession>
<gene>
    <name evidence="1" type="ORF">AB205_0104750</name>
</gene>
<protein>
    <submittedName>
        <fullName evidence="1">Uncharacterized protein</fullName>
    </submittedName>
</protein>
<proteinExistence type="predicted"/>
<reference evidence="2" key="1">
    <citation type="journal article" date="2017" name="Nat. Commun.">
        <title>The North American bullfrog draft genome provides insight into hormonal regulation of long noncoding RNA.</title>
        <authorList>
            <person name="Hammond S.A."/>
            <person name="Warren R.L."/>
            <person name="Vandervalk B.P."/>
            <person name="Kucuk E."/>
            <person name="Khan H."/>
            <person name="Gibb E.A."/>
            <person name="Pandoh P."/>
            <person name="Kirk H."/>
            <person name="Zhao Y."/>
            <person name="Jones M."/>
            <person name="Mungall A.J."/>
            <person name="Coope R."/>
            <person name="Pleasance S."/>
            <person name="Moore R.A."/>
            <person name="Holt R.A."/>
            <person name="Round J.M."/>
            <person name="Ohora S."/>
            <person name="Walle B.V."/>
            <person name="Veldhoen N."/>
            <person name="Helbing C.C."/>
            <person name="Birol I."/>
        </authorList>
    </citation>
    <scope>NUCLEOTIDE SEQUENCE [LARGE SCALE GENOMIC DNA]</scope>
</reference>
<dbReference type="AlphaFoldDB" id="A0A2G9P2K2"/>
<sequence length="71" mass="8797">MIFCRQNFSCRRRSFTVSAERERQSCRSISGKQRKGAYLPRKIAGLSVYRCQERTRLWKRNWWQVDRRRKK</sequence>